<proteinExistence type="predicted"/>
<evidence type="ECO:0000256" key="1">
    <source>
        <dbReference type="ARBA" id="ARBA00004370"/>
    </source>
</evidence>
<keyword evidence="2 4" id="KW-0472">Membrane</keyword>
<comment type="subcellular location">
    <subcellularLocation>
        <location evidence="1">Membrane</location>
    </subcellularLocation>
</comment>
<dbReference type="GO" id="GO:0016020">
    <property type="term" value="C:membrane"/>
    <property type="evidence" value="ECO:0007669"/>
    <property type="project" value="UniProtKB-SubCell"/>
</dbReference>
<gene>
    <name evidence="5" type="ORF">CHLRE_11g477750v5</name>
</gene>
<dbReference type="AlphaFoldDB" id="A0A2K3D8G9"/>
<reference evidence="5 6" key="1">
    <citation type="journal article" date="2007" name="Science">
        <title>The Chlamydomonas genome reveals the evolution of key animal and plant functions.</title>
        <authorList>
            <person name="Merchant S.S."/>
            <person name="Prochnik S.E."/>
            <person name="Vallon O."/>
            <person name="Harris E.H."/>
            <person name="Karpowicz S.J."/>
            <person name="Witman G.B."/>
            <person name="Terry A."/>
            <person name="Salamov A."/>
            <person name="Fritz-Laylin L.K."/>
            <person name="Marechal-Drouard L."/>
            <person name="Marshall W.F."/>
            <person name="Qu L.H."/>
            <person name="Nelson D.R."/>
            <person name="Sanderfoot A.A."/>
            <person name="Spalding M.H."/>
            <person name="Kapitonov V.V."/>
            <person name="Ren Q."/>
            <person name="Ferris P."/>
            <person name="Lindquist E."/>
            <person name="Shapiro H."/>
            <person name="Lucas S.M."/>
            <person name="Grimwood J."/>
            <person name="Schmutz J."/>
            <person name="Cardol P."/>
            <person name="Cerutti H."/>
            <person name="Chanfreau G."/>
            <person name="Chen C.L."/>
            <person name="Cognat V."/>
            <person name="Croft M.T."/>
            <person name="Dent R."/>
            <person name="Dutcher S."/>
            <person name="Fernandez E."/>
            <person name="Fukuzawa H."/>
            <person name="Gonzalez-Ballester D."/>
            <person name="Gonzalez-Halphen D."/>
            <person name="Hallmann A."/>
            <person name="Hanikenne M."/>
            <person name="Hippler M."/>
            <person name="Inwood W."/>
            <person name="Jabbari K."/>
            <person name="Kalanon M."/>
            <person name="Kuras R."/>
            <person name="Lefebvre P.A."/>
            <person name="Lemaire S.D."/>
            <person name="Lobanov A.V."/>
            <person name="Lohr M."/>
            <person name="Manuell A."/>
            <person name="Meier I."/>
            <person name="Mets L."/>
            <person name="Mittag M."/>
            <person name="Mittelmeier T."/>
            <person name="Moroney J.V."/>
            <person name="Moseley J."/>
            <person name="Napoli C."/>
            <person name="Nedelcu A.M."/>
            <person name="Niyogi K."/>
            <person name="Novoselov S.V."/>
            <person name="Paulsen I.T."/>
            <person name="Pazour G."/>
            <person name="Purton S."/>
            <person name="Ral J.P."/>
            <person name="Riano-Pachon D.M."/>
            <person name="Riekhof W."/>
            <person name="Rymarquis L."/>
            <person name="Schroda M."/>
            <person name="Stern D."/>
            <person name="Umen J."/>
            <person name="Willows R."/>
            <person name="Wilson N."/>
            <person name="Zimmer S.L."/>
            <person name="Allmer J."/>
            <person name="Balk J."/>
            <person name="Bisova K."/>
            <person name="Chen C.J."/>
            <person name="Elias M."/>
            <person name="Gendler K."/>
            <person name="Hauser C."/>
            <person name="Lamb M.R."/>
            <person name="Ledford H."/>
            <person name="Long J.C."/>
            <person name="Minagawa J."/>
            <person name="Page M.D."/>
            <person name="Pan J."/>
            <person name="Pootakham W."/>
            <person name="Roje S."/>
            <person name="Rose A."/>
            <person name="Stahlberg E."/>
            <person name="Terauchi A.M."/>
            <person name="Yang P."/>
            <person name="Ball S."/>
            <person name="Bowler C."/>
            <person name="Dieckmann C.L."/>
            <person name="Gladyshev V.N."/>
            <person name="Green P."/>
            <person name="Jorgensen R."/>
            <person name="Mayfield S."/>
            <person name="Mueller-Roeber B."/>
            <person name="Rajamani S."/>
            <person name="Sayre R.T."/>
            <person name="Brokstein P."/>
            <person name="Dubchak I."/>
            <person name="Goodstein D."/>
            <person name="Hornick L."/>
            <person name="Huang Y.W."/>
            <person name="Jhaveri J."/>
            <person name="Luo Y."/>
            <person name="Martinez D."/>
            <person name="Ngau W.C."/>
            <person name="Otillar B."/>
            <person name="Poliakov A."/>
            <person name="Porter A."/>
            <person name="Szajkowski L."/>
            <person name="Werner G."/>
            <person name="Zhou K."/>
            <person name="Grigoriev I.V."/>
            <person name="Rokhsar D.S."/>
            <person name="Grossman A.R."/>
        </authorList>
    </citation>
    <scope>NUCLEOTIDE SEQUENCE [LARGE SCALE GENOMIC DNA]</scope>
    <source>
        <strain evidence="6">CC-503</strain>
    </source>
</reference>
<feature type="transmembrane region" description="Helical" evidence="4">
    <location>
        <begin position="381"/>
        <end position="399"/>
    </location>
</feature>
<dbReference type="GeneID" id="5722880"/>
<sequence>MPKCIWDNVTGAFGQCVANDYTLLSMSGKPPTESARLLAYAQHRAVLCKRLTSEAACLLAMDLGCGWDRLAGLCFASDAALLRPEVLQGRLFCGGSLLDQATRCLLLPGPSNGSSGSSSGGGGGSSGTGSVAATSCSAAHTACTYLSPTQLAAALAAPAAATAAPYLRLAALANFNDWPPPEGSGACVAKWLTQPDTLAALARSVSANPTVWLLQPDLVGSGCSSTLAGANISAAPEMARVTAAVAAAASACQAAGVAGGADGCSAAEDGCDWADSGGATGGSSTSSGDSSSGGGTCSVGTAALLDALFDPQDAWVRALDGTTALCSAQGTTASCAAAGSIIVDPARLDTWRDVLVDGGGDWVDGGSGGAGGLAAGQALPLLRWMLVVWVVVFAGMAAVY</sequence>
<dbReference type="Pfam" id="PF01437">
    <property type="entry name" value="PSI"/>
    <property type="match status" value="1"/>
</dbReference>
<keyword evidence="4" id="KW-1133">Transmembrane helix</keyword>
<organism evidence="5 6">
    <name type="scientific">Chlamydomonas reinhardtii</name>
    <name type="common">Chlamydomonas smithii</name>
    <dbReference type="NCBI Taxonomy" id="3055"/>
    <lineage>
        <taxon>Eukaryota</taxon>
        <taxon>Viridiplantae</taxon>
        <taxon>Chlorophyta</taxon>
        <taxon>core chlorophytes</taxon>
        <taxon>Chlorophyceae</taxon>
        <taxon>CS clade</taxon>
        <taxon>Chlamydomonadales</taxon>
        <taxon>Chlamydomonadaceae</taxon>
        <taxon>Chlamydomonas</taxon>
    </lineage>
</organism>
<evidence type="ECO:0000313" key="5">
    <source>
        <dbReference type="EMBL" id="PNW76822.1"/>
    </source>
</evidence>
<dbReference type="InterPro" id="IPR002165">
    <property type="entry name" value="Plexin_repeat"/>
</dbReference>
<dbReference type="OrthoDB" id="544035at2759"/>
<keyword evidence="3" id="KW-0325">Glycoprotein</keyword>
<dbReference type="KEGG" id="cre:CHLRE_11g477750v5"/>
<dbReference type="EMBL" id="CM008972">
    <property type="protein sequence ID" value="PNW76822.1"/>
    <property type="molecule type" value="Genomic_DNA"/>
</dbReference>
<dbReference type="RefSeq" id="XP_042919665.1">
    <property type="nucleotide sequence ID" value="XM_043067660.1"/>
</dbReference>
<accession>A0A2K3D8G9</accession>
<dbReference type="ExpressionAtlas" id="A0A2K3D8G9">
    <property type="expression patterns" value="baseline"/>
</dbReference>
<dbReference type="InParanoid" id="A0A2K3D8G9"/>
<dbReference type="SUPFAM" id="SSF103575">
    <property type="entry name" value="Plexin repeat"/>
    <property type="match status" value="1"/>
</dbReference>
<evidence type="ECO:0000256" key="4">
    <source>
        <dbReference type="SAM" id="Phobius"/>
    </source>
</evidence>
<protein>
    <submittedName>
        <fullName evidence="5">Uncharacterized protein</fullName>
    </submittedName>
</protein>
<dbReference type="Gramene" id="PNW76822">
    <property type="protein sequence ID" value="PNW76822"/>
    <property type="gene ID" value="CHLRE_11g477750v5"/>
</dbReference>
<evidence type="ECO:0000256" key="3">
    <source>
        <dbReference type="ARBA" id="ARBA00023180"/>
    </source>
</evidence>
<evidence type="ECO:0000313" key="6">
    <source>
        <dbReference type="Proteomes" id="UP000006906"/>
    </source>
</evidence>
<keyword evidence="4" id="KW-0812">Transmembrane</keyword>
<keyword evidence="6" id="KW-1185">Reference proteome</keyword>
<name>A0A2K3D8G9_CHLRE</name>
<dbReference type="Proteomes" id="UP000006906">
    <property type="component" value="Chromosome 11"/>
</dbReference>
<evidence type="ECO:0000256" key="2">
    <source>
        <dbReference type="ARBA" id="ARBA00023136"/>
    </source>
</evidence>